<feature type="transmembrane region" description="Helical" evidence="1">
    <location>
        <begin position="46"/>
        <end position="66"/>
    </location>
</feature>
<sequence length="174" mass="20758">MNFEIKKILNMPFNLQKRSRYPWLFGAAVVVSFTCFYALLPEHFQSPQLLLSILGSIAAFFHFLYFQHNTNTERFIVLFKDFNSRYDKLNDDLNRIAKKSNCFKLSQKEIQILYDYFNLCAEEHLFYKAGYIDENVWEAWSAGMKYFLCSPRIANLWAKEIKRGSYYKFSLDNL</sequence>
<dbReference type="OrthoDB" id="800044at2"/>
<gene>
    <name evidence="2" type="ORF">SAMN05421863_103418</name>
</gene>
<proteinExistence type="predicted"/>
<keyword evidence="1" id="KW-1133">Transmembrane helix</keyword>
<accession>A0A1I4RNR1</accession>
<organism evidence="2 3">
    <name type="scientific">Nitrosomonas communis</name>
    <dbReference type="NCBI Taxonomy" id="44574"/>
    <lineage>
        <taxon>Bacteria</taxon>
        <taxon>Pseudomonadati</taxon>
        <taxon>Pseudomonadota</taxon>
        <taxon>Betaproteobacteria</taxon>
        <taxon>Nitrosomonadales</taxon>
        <taxon>Nitrosomonadaceae</taxon>
        <taxon>Nitrosomonas</taxon>
    </lineage>
</organism>
<feature type="transmembrane region" description="Helical" evidence="1">
    <location>
        <begin position="21"/>
        <end position="40"/>
    </location>
</feature>
<evidence type="ECO:0000256" key="1">
    <source>
        <dbReference type="SAM" id="Phobius"/>
    </source>
</evidence>
<keyword evidence="1" id="KW-0472">Membrane</keyword>
<name>A0A1I4RNR1_9PROT</name>
<evidence type="ECO:0000313" key="2">
    <source>
        <dbReference type="EMBL" id="SFM53882.1"/>
    </source>
</evidence>
<evidence type="ECO:0000313" key="3">
    <source>
        <dbReference type="Proteomes" id="UP000183287"/>
    </source>
</evidence>
<keyword evidence="1" id="KW-0812">Transmembrane</keyword>
<dbReference type="Proteomes" id="UP000183287">
    <property type="component" value="Unassembled WGS sequence"/>
</dbReference>
<protein>
    <submittedName>
        <fullName evidence="2">Uncharacterized protein</fullName>
    </submittedName>
</protein>
<reference evidence="3" key="1">
    <citation type="submission" date="2016-10" db="EMBL/GenBank/DDBJ databases">
        <authorList>
            <person name="Varghese N."/>
            <person name="Submissions S."/>
        </authorList>
    </citation>
    <scope>NUCLEOTIDE SEQUENCE [LARGE SCALE GENOMIC DNA]</scope>
    <source>
        <strain evidence="3">Nm44</strain>
    </source>
</reference>
<dbReference type="AlphaFoldDB" id="A0A1I4RNR1"/>
<keyword evidence="3" id="KW-1185">Reference proteome</keyword>
<dbReference type="EMBL" id="FOUB01000034">
    <property type="protein sequence ID" value="SFM53882.1"/>
    <property type="molecule type" value="Genomic_DNA"/>
</dbReference>
<dbReference type="RefSeq" id="WP_074905883.1">
    <property type="nucleotide sequence ID" value="NZ_FOUB01000034.1"/>
</dbReference>